<gene>
    <name evidence="2" type="ORF">UFOPK3267_02824</name>
</gene>
<reference evidence="2" key="1">
    <citation type="submission" date="2020-05" db="EMBL/GenBank/DDBJ databases">
        <authorList>
            <person name="Chiriac C."/>
            <person name="Salcher M."/>
            <person name="Ghai R."/>
            <person name="Kavagutti S V."/>
        </authorList>
    </citation>
    <scope>NUCLEOTIDE SEQUENCE</scope>
</reference>
<organism evidence="2">
    <name type="scientific">freshwater metagenome</name>
    <dbReference type="NCBI Taxonomy" id="449393"/>
    <lineage>
        <taxon>unclassified sequences</taxon>
        <taxon>metagenomes</taxon>
        <taxon>ecological metagenomes</taxon>
    </lineage>
</organism>
<evidence type="ECO:0000256" key="1">
    <source>
        <dbReference type="SAM" id="MobiDB-lite"/>
    </source>
</evidence>
<feature type="region of interest" description="Disordered" evidence="1">
    <location>
        <begin position="66"/>
        <end position="140"/>
    </location>
</feature>
<sequence>MISWRIRNARRASSLTMRSAYRWRKRVSVSVRPCHLSGIGRTALDSSSQRCTFTLSSPLRVVMTVPCTPTQSPRSRPLNDSNGSSPTTALETNSCTSPSRSRMVAKTSLPPSRDSMMRPAMATSKSVSTPASSPPCSSRSSASVWVRSKRYGYGLPPAARTSSTFCSRLAFSATKPLPPTESSSSSSAGSTAGSPDVVGRVSSLLTIRER</sequence>
<protein>
    <submittedName>
        <fullName evidence="2">Unannotated protein</fullName>
    </submittedName>
</protein>
<feature type="region of interest" description="Disordered" evidence="1">
    <location>
        <begin position="174"/>
        <end position="210"/>
    </location>
</feature>
<feature type="compositionally biased region" description="Low complexity" evidence="1">
    <location>
        <begin position="126"/>
        <end position="140"/>
    </location>
</feature>
<name>A0A6J7C5E1_9ZZZZ</name>
<accession>A0A6J7C5E1</accession>
<dbReference type="AlphaFoldDB" id="A0A6J7C5E1"/>
<feature type="compositionally biased region" description="Low complexity" evidence="1">
    <location>
        <begin position="182"/>
        <end position="194"/>
    </location>
</feature>
<feature type="compositionally biased region" description="Polar residues" evidence="1">
    <location>
        <begin position="67"/>
        <end position="100"/>
    </location>
</feature>
<dbReference type="EMBL" id="CAFBIY010000230">
    <property type="protein sequence ID" value="CAB4853296.1"/>
    <property type="molecule type" value="Genomic_DNA"/>
</dbReference>
<proteinExistence type="predicted"/>
<evidence type="ECO:0000313" key="2">
    <source>
        <dbReference type="EMBL" id="CAB4853296.1"/>
    </source>
</evidence>